<dbReference type="PROSITE" id="PS50222">
    <property type="entry name" value="EF_HAND_2"/>
    <property type="match status" value="2"/>
</dbReference>
<dbReference type="Pfam" id="PF13499">
    <property type="entry name" value="EF-hand_7"/>
    <property type="match status" value="1"/>
</dbReference>
<evidence type="ECO:0000256" key="1">
    <source>
        <dbReference type="ARBA" id="ARBA00022737"/>
    </source>
</evidence>
<evidence type="ECO:0000259" key="3">
    <source>
        <dbReference type="PROSITE" id="PS50222"/>
    </source>
</evidence>
<dbReference type="InterPro" id="IPR002048">
    <property type="entry name" value="EF_hand_dom"/>
</dbReference>
<dbReference type="InterPro" id="IPR011992">
    <property type="entry name" value="EF-hand-dom_pair"/>
</dbReference>
<keyword evidence="1" id="KW-0677">Repeat</keyword>
<dbReference type="InterPro" id="IPR050145">
    <property type="entry name" value="Centrin_CML-like"/>
</dbReference>
<protein>
    <recommendedName>
        <fullName evidence="3">EF-hand domain-containing protein</fullName>
    </recommendedName>
</protein>
<dbReference type="GO" id="GO:0005509">
    <property type="term" value="F:calcium ion binding"/>
    <property type="evidence" value="ECO:0007669"/>
    <property type="project" value="InterPro"/>
</dbReference>
<dbReference type="Gene3D" id="1.10.238.10">
    <property type="entry name" value="EF-hand"/>
    <property type="match status" value="1"/>
</dbReference>
<comment type="caution">
    <text evidence="4">The sequence shown here is derived from an EMBL/GenBank/DDBJ whole genome shotgun (WGS) entry which is preliminary data.</text>
</comment>
<keyword evidence="2" id="KW-0106">Calcium</keyword>
<dbReference type="FunFam" id="1.10.238.10:FF:000001">
    <property type="entry name" value="Calmodulin 1"/>
    <property type="match status" value="1"/>
</dbReference>
<feature type="domain" description="EF-hand" evidence="3">
    <location>
        <begin position="51"/>
        <end position="86"/>
    </location>
</feature>
<evidence type="ECO:0000313" key="5">
    <source>
        <dbReference type="Proteomes" id="UP000566819"/>
    </source>
</evidence>
<dbReference type="SUPFAM" id="SSF47473">
    <property type="entry name" value="EF-hand"/>
    <property type="match status" value="1"/>
</dbReference>
<keyword evidence="5" id="KW-1185">Reference proteome</keyword>
<organism evidence="4 5">
    <name type="scientific">Cudoniella acicularis</name>
    <dbReference type="NCBI Taxonomy" id="354080"/>
    <lineage>
        <taxon>Eukaryota</taxon>
        <taxon>Fungi</taxon>
        <taxon>Dikarya</taxon>
        <taxon>Ascomycota</taxon>
        <taxon>Pezizomycotina</taxon>
        <taxon>Leotiomycetes</taxon>
        <taxon>Helotiales</taxon>
        <taxon>Tricladiaceae</taxon>
        <taxon>Cudoniella</taxon>
    </lineage>
</organism>
<dbReference type="PANTHER" id="PTHR23050">
    <property type="entry name" value="CALCIUM BINDING PROTEIN"/>
    <property type="match status" value="1"/>
</dbReference>
<dbReference type="PROSITE" id="PS00018">
    <property type="entry name" value="EF_HAND_1"/>
    <property type="match status" value="2"/>
</dbReference>
<dbReference type="SMART" id="SM00054">
    <property type="entry name" value="EFh"/>
    <property type="match status" value="2"/>
</dbReference>
<evidence type="ECO:0000256" key="2">
    <source>
        <dbReference type="ARBA" id="ARBA00022837"/>
    </source>
</evidence>
<dbReference type="Proteomes" id="UP000566819">
    <property type="component" value="Unassembled WGS sequence"/>
</dbReference>
<dbReference type="OrthoDB" id="26525at2759"/>
<reference evidence="4 5" key="1">
    <citation type="submission" date="2020-03" db="EMBL/GenBank/DDBJ databases">
        <title>Draft Genome Sequence of Cudoniella acicularis.</title>
        <authorList>
            <person name="Buettner E."/>
            <person name="Kellner H."/>
        </authorList>
    </citation>
    <scope>NUCLEOTIDE SEQUENCE [LARGE SCALE GENOMIC DNA]</scope>
    <source>
        <strain evidence="4 5">DSM 108380</strain>
    </source>
</reference>
<accession>A0A8H4W8H0</accession>
<dbReference type="AlphaFoldDB" id="A0A8H4W8H0"/>
<dbReference type="CDD" id="cd00051">
    <property type="entry name" value="EFh"/>
    <property type="match status" value="1"/>
</dbReference>
<dbReference type="InterPro" id="IPR018247">
    <property type="entry name" value="EF_Hand_1_Ca_BS"/>
</dbReference>
<gene>
    <name evidence="4" type="ORF">G7Y89_g247</name>
</gene>
<sequence>MVASGATRLSPEHESEVTTAACVPLRLVPPVFCQEVGYFLIMMGGMISGPETEAELHEAFRVFDRNNSGTISSDELRYVMNSIGEDFTDEEIDAMIREADLNGDGTIDYAEFVLFIEQM</sequence>
<proteinExistence type="predicted"/>
<evidence type="ECO:0000313" key="4">
    <source>
        <dbReference type="EMBL" id="KAF4637827.1"/>
    </source>
</evidence>
<feature type="domain" description="EF-hand" evidence="3">
    <location>
        <begin position="87"/>
        <end position="119"/>
    </location>
</feature>
<dbReference type="EMBL" id="JAAMPI010000008">
    <property type="protein sequence ID" value="KAF4637827.1"/>
    <property type="molecule type" value="Genomic_DNA"/>
</dbReference>
<name>A0A8H4W8H0_9HELO</name>